<dbReference type="PROSITE" id="PS50048">
    <property type="entry name" value="ZN2_CY6_FUNGAL_2"/>
    <property type="match status" value="1"/>
</dbReference>
<evidence type="ECO:0000313" key="6">
    <source>
        <dbReference type="Proteomes" id="UP001197093"/>
    </source>
</evidence>
<reference evidence="5" key="1">
    <citation type="submission" date="2023-02" db="EMBL/GenBank/DDBJ databases">
        <authorList>
            <person name="Palmer J.M."/>
        </authorList>
    </citation>
    <scope>NUCLEOTIDE SEQUENCE</scope>
    <source>
        <strain evidence="5">FW57</strain>
    </source>
</reference>
<dbReference type="GO" id="GO:0004668">
    <property type="term" value="F:protein-arginine deiminase activity"/>
    <property type="evidence" value="ECO:0007669"/>
    <property type="project" value="InterPro"/>
</dbReference>
<dbReference type="NCBIfam" id="NF005012">
    <property type="entry name" value="PRK06411.1"/>
    <property type="match status" value="1"/>
</dbReference>
<dbReference type="GO" id="GO:0048038">
    <property type="term" value="F:quinone binding"/>
    <property type="evidence" value="ECO:0007669"/>
    <property type="project" value="InterPro"/>
</dbReference>
<gene>
    <name evidence="5" type="ORF">NEMBOFW57_003599</name>
</gene>
<organism evidence="5 6">
    <name type="scientific">Staphylotrichum longicolle</name>
    <dbReference type="NCBI Taxonomy" id="669026"/>
    <lineage>
        <taxon>Eukaryota</taxon>
        <taxon>Fungi</taxon>
        <taxon>Dikarya</taxon>
        <taxon>Ascomycota</taxon>
        <taxon>Pezizomycotina</taxon>
        <taxon>Sordariomycetes</taxon>
        <taxon>Sordariomycetidae</taxon>
        <taxon>Sordariales</taxon>
        <taxon>Chaetomiaceae</taxon>
        <taxon>Staphylotrichum</taxon>
    </lineage>
</organism>
<protein>
    <recommendedName>
        <fullName evidence="4">Zn(2)-C6 fungal-type domain-containing protein</fullName>
    </recommendedName>
</protein>
<evidence type="ECO:0000256" key="3">
    <source>
        <dbReference type="SAM" id="MobiDB-lite"/>
    </source>
</evidence>
<keyword evidence="2" id="KW-0411">Iron-sulfur</keyword>
<dbReference type="InterPro" id="IPR001138">
    <property type="entry name" value="Zn2Cys6_DnaBD"/>
</dbReference>
<dbReference type="NCBIfam" id="TIGR01957">
    <property type="entry name" value="nuoB_fam"/>
    <property type="match status" value="1"/>
</dbReference>
<keyword evidence="6" id="KW-1185">Reference proteome</keyword>
<dbReference type="AlphaFoldDB" id="A0AAD4F5J4"/>
<dbReference type="GO" id="GO:0008137">
    <property type="term" value="F:NADH dehydrogenase (ubiquinone) activity"/>
    <property type="evidence" value="ECO:0007669"/>
    <property type="project" value="InterPro"/>
</dbReference>
<feature type="compositionally biased region" description="Polar residues" evidence="3">
    <location>
        <begin position="531"/>
        <end position="543"/>
    </location>
</feature>
<accession>A0AAD4F5J4</accession>
<dbReference type="SUPFAM" id="SSF55909">
    <property type="entry name" value="Pentein"/>
    <property type="match status" value="1"/>
</dbReference>
<keyword evidence="2" id="KW-0408">Iron</keyword>
<dbReference type="GO" id="GO:0008270">
    <property type="term" value="F:zinc ion binding"/>
    <property type="evidence" value="ECO:0007669"/>
    <property type="project" value="InterPro"/>
</dbReference>
<dbReference type="Gene3D" id="3.75.10.10">
    <property type="entry name" value="L-arginine/glycine Amidinotransferase, Chain A"/>
    <property type="match status" value="1"/>
</dbReference>
<dbReference type="GO" id="GO:0051539">
    <property type="term" value="F:4 iron, 4 sulfur cluster binding"/>
    <property type="evidence" value="ECO:0007669"/>
    <property type="project" value="UniProtKB-KW"/>
</dbReference>
<dbReference type="PANTHER" id="PTHR10837:SF8">
    <property type="entry name" value="PROTEIN-ARGININE DEIMINASE"/>
    <property type="match status" value="1"/>
</dbReference>
<dbReference type="Gene3D" id="3.40.50.12280">
    <property type="match status" value="1"/>
</dbReference>
<keyword evidence="2" id="KW-0479">Metal-binding</keyword>
<dbReference type="GO" id="GO:0000981">
    <property type="term" value="F:DNA-binding transcription factor activity, RNA polymerase II-specific"/>
    <property type="evidence" value="ECO:0007669"/>
    <property type="project" value="InterPro"/>
</dbReference>
<dbReference type="Pfam" id="PF01058">
    <property type="entry name" value="Oxidored_q6"/>
    <property type="match status" value="1"/>
</dbReference>
<dbReference type="SUPFAM" id="SSF56770">
    <property type="entry name" value="HydA/Nqo6-like"/>
    <property type="match status" value="1"/>
</dbReference>
<comment type="caution">
    <text evidence="5">The sequence shown here is derived from an EMBL/GenBank/DDBJ whole genome shotgun (WGS) entry which is preliminary data.</text>
</comment>
<dbReference type="GO" id="GO:0005737">
    <property type="term" value="C:cytoplasm"/>
    <property type="evidence" value="ECO:0007669"/>
    <property type="project" value="InterPro"/>
</dbReference>
<dbReference type="InterPro" id="IPR006138">
    <property type="entry name" value="NADH_UQ_OxRdtase_20Kd_su"/>
</dbReference>
<proteinExistence type="inferred from homology"/>
<dbReference type="GO" id="GO:0005509">
    <property type="term" value="F:calcium ion binding"/>
    <property type="evidence" value="ECO:0007669"/>
    <property type="project" value="InterPro"/>
</dbReference>
<keyword evidence="2" id="KW-0004">4Fe-4S</keyword>
<dbReference type="InterPro" id="IPR013530">
    <property type="entry name" value="PAD_C"/>
</dbReference>
<keyword evidence="1" id="KW-0539">Nucleus</keyword>
<dbReference type="SMART" id="SM00066">
    <property type="entry name" value="GAL4"/>
    <property type="match status" value="1"/>
</dbReference>
<keyword evidence="2" id="KW-0520">NAD</keyword>
<dbReference type="Pfam" id="PF03068">
    <property type="entry name" value="PAD"/>
    <property type="match status" value="1"/>
</dbReference>
<sequence length="1002" mass="110902">MSTLSDAATGRLYVEPLHARNRVRLFWNETDSSTGYSSAWAVVNEQLAFNATSLRNGISLAIDGRELVTEASDWDGSVRVVFEVTDGNRTARDFVALKQAPVLLHHHLQPPQTVFSSAAGDKQTVGSSWQAHFLKELEGAVAGDVRIVLLNESADIWAQDFFEPGYASMPGPDGPISIRINVRSAQSTREAGRQVFSRLRGVGAGAFQPGSGFGWEEINSGGNIETIPPYTSRLGKRWPTGRIIMGTHFGTYPAQSMVTFFQSQQVQTPLFLETGWLAIGHVDEMVQFLPSNSTPHGFTIAIADTTSALALLHAAYTSGHGSTPFLSYTGDATPDALTLFLDPHLLYNTTIASLLADPAFVATQHYAQRYIDQNLALLLREIPLSDDHVVRVPTLFKDVTYPWPATPDGHPRRLGLPYPGERQLKGLLPQAINGLVLGEGKYVAPRQWGPVVAGRDVFEDAVEEVYGRVGMEVRWVDDYMSHHISRRDDCCKECKRRKIKCDEIHPSCFNCTRHGVLCSFASDDSTPVTIWSPSKGATHSPGHTSPAAGSPSTEHAGSQTCSVPQFRLPDSLDGLGQSWTFDLELMHHYCTVTSNTLAHHEGARHVWRTVFPQEGYTHEYIMHGVLSLAALHKAFLIPGRRKTYLTRAAHHYSIGQESFTILLQDVTSSNWRPVFCFATIVIAYVLCLPAQSGTDSAATTPVSKTLQLFSVTKGIKAVLLPFIPQLNHTSLAPLVDSVWLISLDPPPDSKPSLQFSPLPDDVFEALSRLRRFFQDDKTLDSRTDYDHAVTVLDVSATQIAYAGVNVEVGAILLWPFFIPDSIVMDIKERRPHALIILAHFAVLLHALDTTFWFLRGWGRQLLADVDAQIGDRPRFKDTSLDTIASWAREGSLWPMTFGLACCAVEMMHLSAPRYDQDRLGTFFRASPRQSDVMIVAGTLTNKMIPALRQVYDQMPEPRWVISMGSCANGGGYYHYSYSVVRAAIAWCPSISMCRVARPRLRR</sequence>
<feature type="domain" description="Zn(2)-C6 fungal-type" evidence="4">
    <location>
        <begin position="490"/>
        <end position="520"/>
    </location>
</feature>
<dbReference type="InterPro" id="IPR006137">
    <property type="entry name" value="NADH_UbQ_OxRdtase-like_20kDa"/>
</dbReference>
<feature type="compositionally biased region" description="Polar residues" evidence="3">
    <location>
        <begin position="550"/>
        <end position="560"/>
    </location>
</feature>
<evidence type="ECO:0000256" key="1">
    <source>
        <dbReference type="ARBA" id="ARBA00023242"/>
    </source>
</evidence>
<feature type="region of interest" description="Disordered" evidence="3">
    <location>
        <begin position="531"/>
        <end position="560"/>
    </location>
</feature>
<dbReference type="PANTHER" id="PTHR10837">
    <property type="entry name" value="PEPTIDYLARGININE DEIMINASE"/>
    <property type="match status" value="1"/>
</dbReference>
<dbReference type="CDD" id="cd00067">
    <property type="entry name" value="GAL4"/>
    <property type="match status" value="1"/>
</dbReference>
<evidence type="ECO:0000313" key="5">
    <source>
        <dbReference type="EMBL" id="KAG7293547.1"/>
    </source>
</evidence>
<dbReference type="InterPro" id="IPR004303">
    <property type="entry name" value="PAD"/>
</dbReference>
<dbReference type="Proteomes" id="UP001197093">
    <property type="component" value="Unassembled WGS sequence"/>
</dbReference>
<evidence type="ECO:0000256" key="2">
    <source>
        <dbReference type="RuleBase" id="RU004464"/>
    </source>
</evidence>
<dbReference type="SUPFAM" id="SSF57701">
    <property type="entry name" value="Zn2/Cys6 DNA-binding domain"/>
    <property type="match status" value="1"/>
</dbReference>
<dbReference type="InterPro" id="IPR036864">
    <property type="entry name" value="Zn2-C6_fun-type_DNA-bd_sf"/>
</dbReference>
<name>A0AAD4F5J4_9PEZI</name>
<comment type="similarity">
    <text evidence="2">Belongs to the complex I 20 kDa subunit family.</text>
</comment>
<evidence type="ECO:0000259" key="4">
    <source>
        <dbReference type="PROSITE" id="PS50048"/>
    </source>
</evidence>
<dbReference type="EMBL" id="JAHCVI010000001">
    <property type="protein sequence ID" value="KAG7293547.1"/>
    <property type="molecule type" value="Genomic_DNA"/>
</dbReference>